<accession>A0ABM3PSK9</accession>
<gene>
    <name evidence="3 4" type="primary">LOC128314832</name>
</gene>
<evidence type="ECO:0000313" key="4">
    <source>
        <dbReference type="RefSeq" id="XP_053074663.1"/>
    </source>
</evidence>
<feature type="region of interest" description="Disordered" evidence="1">
    <location>
        <begin position="109"/>
        <end position="199"/>
    </location>
</feature>
<dbReference type="GeneID" id="128314832"/>
<protein>
    <submittedName>
        <fullName evidence="3 4">Uncharacterized protein LOC128314832</fullName>
    </submittedName>
</protein>
<keyword evidence="2" id="KW-1185">Reference proteome</keyword>
<dbReference type="Proteomes" id="UP001652583">
    <property type="component" value="Chromosome A2"/>
</dbReference>
<feature type="compositionally biased region" description="Basic residues" evidence="1">
    <location>
        <begin position="11"/>
        <end position="20"/>
    </location>
</feature>
<dbReference type="RefSeq" id="XP_053074663.1">
    <property type="nucleotide sequence ID" value="XM_053218688.1"/>
</dbReference>
<evidence type="ECO:0000313" key="3">
    <source>
        <dbReference type="RefSeq" id="XP_053074662.1"/>
    </source>
</evidence>
<feature type="compositionally biased region" description="Low complexity" evidence="1">
    <location>
        <begin position="176"/>
        <end position="197"/>
    </location>
</feature>
<dbReference type="RefSeq" id="XP_053074662.1">
    <property type="nucleotide sequence ID" value="XM_053218687.1"/>
</dbReference>
<organism evidence="2 3">
    <name type="scientific">Acinonyx jubatus</name>
    <name type="common">Cheetah</name>
    <dbReference type="NCBI Taxonomy" id="32536"/>
    <lineage>
        <taxon>Eukaryota</taxon>
        <taxon>Metazoa</taxon>
        <taxon>Chordata</taxon>
        <taxon>Craniata</taxon>
        <taxon>Vertebrata</taxon>
        <taxon>Euteleostomi</taxon>
        <taxon>Mammalia</taxon>
        <taxon>Eutheria</taxon>
        <taxon>Laurasiatheria</taxon>
        <taxon>Carnivora</taxon>
        <taxon>Feliformia</taxon>
        <taxon>Felidae</taxon>
        <taxon>Felinae</taxon>
        <taxon>Acinonyx</taxon>
    </lineage>
</organism>
<sequence>MVSPISAARPVPHHWGRAARRAGGDKPPAEALRFEPRSGSRECSRRRLSPGPSAAEGEGFLYEGRQLRAPAGLRGGLEPLRGACLGAGGWHIWRQPVCSTWCPRPAWTPTGPPSPGGAGSGESCPAGSTKAGPSAAPGGRVRSRLTARSLRRRRPLPARGPHSRSEEKLAAEAGVPGLSGSAPGIAAPAPLLRPSPSHDFLEKAERPRGVLSRRKNLVENNSLSFKVNHGSCLSSNGDC</sequence>
<feature type="compositionally biased region" description="Basic residues" evidence="1">
    <location>
        <begin position="141"/>
        <end position="156"/>
    </location>
</feature>
<feature type="compositionally biased region" description="Basic and acidic residues" evidence="1">
    <location>
        <begin position="22"/>
        <end position="45"/>
    </location>
</feature>
<feature type="region of interest" description="Disordered" evidence="1">
    <location>
        <begin position="1"/>
        <end position="61"/>
    </location>
</feature>
<evidence type="ECO:0000313" key="2">
    <source>
        <dbReference type="Proteomes" id="UP001652583"/>
    </source>
</evidence>
<evidence type="ECO:0000256" key="1">
    <source>
        <dbReference type="SAM" id="MobiDB-lite"/>
    </source>
</evidence>
<reference evidence="3 4" key="1">
    <citation type="submission" date="2025-05" db="UniProtKB">
        <authorList>
            <consortium name="RefSeq"/>
        </authorList>
    </citation>
    <scope>IDENTIFICATION</scope>
    <source>
        <tissue evidence="3 4">Blood</tissue>
    </source>
</reference>
<name>A0ABM3PSK9_ACIJB</name>
<proteinExistence type="predicted"/>